<evidence type="ECO:0000313" key="6">
    <source>
        <dbReference type="EMBL" id="SCM55466.1"/>
    </source>
</evidence>
<name>A0A1G4G3Y3_9BACT</name>
<evidence type="ECO:0000256" key="4">
    <source>
        <dbReference type="SAM" id="SignalP"/>
    </source>
</evidence>
<dbReference type="Pfam" id="PF22244">
    <property type="entry name" value="GCE_fung"/>
    <property type="match status" value="1"/>
</dbReference>
<evidence type="ECO:0000256" key="3">
    <source>
        <dbReference type="ARBA" id="ARBA00022801"/>
    </source>
</evidence>
<dbReference type="STRING" id="1642646.ING2E5A_0394"/>
<dbReference type="InterPro" id="IPR054579">
    <property type="entry name" value="GCE-like_dom"/>
</dbReference>
<keyword evidence="2 4" id="KW-0732">Signal</keyword>
<keyword evidence="3" id="KW-0378">Hydrolase</keyword>
<organism evidence="6 7">
    <name type="scientific">Petrimonas mucosa</name>
    <dbReference type="NCBI Taxonomy" id="1642646"/>
    <lineage>
        <taxon>Bacteria</taxon>
        <taxon>Pseudomonadati</taxon>
        <taxon>Bacteroidota</taxon>
        <taxon>Bacteroidia</taxon>
        <taxon>Bacteroidales</taxon>
        <taxon>Dysgonomonadaceae</taxon>
        <taxon>Petrimonas</taxon>
    </lineage>
</organism>
<dbReference type="RefSeq" id="WP_071138138.1">
    <property type="nucleotide sequence ID" value="NZ_LT608328.1"/>
</dbReference>
<gene>
    <name evidence="6" type="ORF">ING2E5A_0394</name>
</gene>
<dbReference type="EMBL" id="LT608328">
    <property type="protein sequence ID" value="SCM55466.1"/>
    <property type="molecule type" value="Genomic_DNA"/>
</dbReference>
<evidence type="ECO:0000313" key="7">
    <source>
        <dbReference type="Proteomes" id="UP000178485"/>
    </source>
</evidence>
<keyword evidence="7" id="KW-1185">Reference proteome</keyword>
<keyword evidence="1" id="KW-0719">Serine esterase</keyword>
<dbReference type="AlphaFoldDB" id="A0A1G4G3Y3"/>
<accession>A0A1G4G3Y3</accession>
<dbReference type="GO" id="GO:0052689">
    <property type="term" value="F:carboxylic ester hydrolase activity"/>
    <property type="evidence" value="ECO:0007669"/>
    <property type="project" value="UniProtKB-KW"/>
</dbReference>
<sequence length="396" mass="45091">MKKELFYMVLLILTTPLYAQNYDESKVGNYLLPELLTTQTGKKINSAKEWEQSRRPEILKLFEDNVYGQVPRDFDKIEFKLLEENHNLLNGKATHKKVAINVTRNKKSITIQTDLFIPNNVKKPVPAFIIINHRLAKTKELSPENEFWPVETIITSGYAVAGLDVSDVAADHKTEYVDQVLAKLYPEQIEQPNGMRALGAWGWGASRMIDYFETDKSIDARKIIVVGHSRGGKAALWCGAQDRRVAVAISNESGNSGAKISRRNFGETVEIITRNFPHWFVPQYATFANNENELPVDQHMLLALMAPRAVYVASAAEDLWADPKGQYLALAAAQPVFKLYGYNTNLPDTMPPNNEQLIQLPLGFHNRDGKHDMLLFDWKQYIKFADNYFKKKTDKK</sequence>
<dbReference type="Proteomes" id="UP000178485">
    <property type="component" value="Chromosome i"/>
</dbReference>
<dbReference type="KEGG" id="pmuc:ING2E5A_0394"/>
<evidence type="ECO:0000256" key="2">
    <source>
        <dbReference type="ARBA" id="ARBA00022729"/>
    </source>
</evidence>
<proteinExistence type="predicted"/>
<dbReference type="InterPro" id="IPR029058">
    <property type="entry name" value="AB_hydrolase_fold"/>
</dbReference>
<dbReference type="SUPFAM" id="SSF53474">
    <property type="entry name" value="alpha/beta-Hydrolases"/>
    <property type="match status" value="1"/>
</dbReference>
<evidence type="ECO:0000256" key="1">
    <source>
        <dbReference type="ARBA" id="ARBA00022487"/>
    </source>
</evidence>
<feature type="signal peptide" evidence="4">
    <location>
        <begin position="1"/>
        <end position="19"/>
    </location>
</feature>
<dbReference type="Gene3D" id="3.40.50.1820">
    <property type="entry name" value="alpha/beta hydrolase"/>
    <property type="match status" value="1"/>
</dbReference>
<reference evidence="6 7" key="1">
    <citation type="submission" date="2016-08" db="EMBL/GenBank/DDBJ databases">
        <authorList>
            <person name="Seilhamer J.J."/>
        </authorList>
    </citation>
    <scope>NUCLEOTIDE SEQUENCE [LARGE SCALE GENOMIC DNA]</scope>
    <source>
        <strain evidence="6">ING2-E5A</strain>
    </source>
</reference>
<feature type="domain" description="4-O-methyl-glucuronoyl methylesterase-like" evidence="5">
    <location>
        <begin position="100"/>
        <end position="341"/>
    </location>
</feature>
<evidence type="ECO:0000259" key="5">
    <source>
        <dbReference type="Pfam" id="PF22244"/>
    </source>
</evidence>
<feature type="chain" id="PRO_5009603747" evidence="4">
    <location>
        <begin position="20"/>
        <end position="396"/>
    </location>
</feature>
<protein>
    <submittedName>
        <fullName evidence="6">Putative acetyl xylan esterase</fullName>
    </submittedName>
</protein>